<dbReference type="EMBL" id="RJKM01000001">
    <property type="protein sequence ID" value="ROP40225.1"/>
    <property type="molecule type" value="Genomic_DNA"/>
</dbReference>
<sequence>MDIDDYPVKVELVRPEGDELGQVMTVLGRVCSRGDGYVLSVRSRRVFRVVGLDAMRSVPAWETAAIHRLGNMGLIFLVPEESNLRSGAVRARVNLLLPSEVGFDVMQAWWSLKQFG</sequence>
<comment type="caution">
    <text evidence="1">The sequence shown here is derived from an EMBL/GenBank/DDBJ whole genome shotgun (WGS) entry which is preliminary data.</text>
</comment>
<accession>A0A3N1HCI7</accession>
<evidence type="ECO:0000313" key="1">
    <source>
        <dbReference type="EMBL" id="ROP40225.1"/>
    </source>
</evidence>
<dbReference type="Proteomes" id="UP000268727">
    <property type="component" value="Unassembled WGS sequence"/>
</dbReference>
<dbReference type="AlphaFoldDB" id="A0A3N1HCI7"/>
<dbReference type="OrthoDB" id="3690447at2"/>
<keyword evidence="2" id="KW-1185">Reference proteome</keyword>
<protein>
    <submittedName>
        <fullName evidence="1">Uncharacterized protein</fullName>
    </submittedName>
</protein>
<organism evidence="1 2">
    <name type="scientific">Saccharothrix texasensis</name>
    <dbReference type="NCBI Taxonomy" id="103734"/>
    <lineage>
        <taxon>Bacteria</taxon>
        <taxon>Bacillati</taxon>
        <taxon>Actinomycetota</taxon>
        <taxon>Actinomycetes</taxon>
        <taxon>Pseudonocardiales</taxon>
        <taxon>Pseudonocardiaceae</taxon>
        <taxon>Saccharothrix</taxon>
    </lineage>
</organism>
<proteinExistence type="predicted"/>
<reference evidence="1 2" key="1">
    <citation type="submission" date="2018-11" db="EMBL/GenBank/DDBJ databases">
        <title>Sequencing the genomes of 1000 actinobacteria strains.</title>
        <authorList>
            <person name="Klenk H.-P."/>
        </authorList>
    </citation>
    <scope>NUCLEOTIDE SEQUENCE [LARGE SCALE GENOMIC DNA]</scope>
    <source>
        <strain evidence="1 2">DSM 44231</strain>
    </source>
</reference>
<name>A0A3N1HCI7_9PSEU</name>
<evidence type="ECO:0000313" key="2">
    <source>
        <dbReference type="Proteomes" id="UP000268727"/>
    </source>
</evidence>
<dbReference type="RefSeq" id="WP_123745554.1">
    <property type="nucleotide sequence ID" value="NZ_RJKM01000001.1"/>
</dbReference>
<gene>
    <name evidence="1" type="ORF">EDD40_5631</name>
</gene>